<sequence length="133" mass="14634">MKLFLVEALTYLPLSLPCGILCFAAARWGLERKGPRIRQIVRVCLLIGLALLAAGMIYGLLRYCGVLVFPDDDFSSVHFFDSSGGDEGFQYLYVCGIISLGILAALRQDRAARRAAPQKDATQDVLSVEINHE</sequence>
<keyword evidence="1" id="KW-0472">Membrane</keyword>
<evidence type="ECO:0000313" key="2">
    <source>
        <dbReference type="EMBL" id="QCI59004.1"/>
    </source>
</evidence>
<feature type="transmembrane region" description="Helical" evidence="1">
    <location>
        <begin position="42"/>
        <end position="69"/>
    </location>
</feature>
<evidence type="ECO:0000313" key="3">
    <source>
        <dbReference type="Proteomes" id="UP000298642"/>
    </source>
</evidence>
<keyword evidence="1" id="KW-1133">Transmembrane helix</keyword>
<feature type="transmembrane region" description="Helical" evidence="1">
    <location>
        <begin position="89"/>
        <end position="106"/>
    </location>
</feature>
<keyword evidence="3" id="KW-1185">Reference proteome</keyword>
<protein>
    <submittedName>
        <fullName evidence="2">Uncharacterized protein</fullName>
    </submittedName>
</protein>
<name>A0A4D7AHD0_9FIRM</name>
<dbReference type="EMBL" id="CP034413">
    <property type="protein sequence ID" value="QCI59004.1"/>
    <property type="molecule type" value="Genomic_DNA"/>
</dbReference>
<keyword evidence="1" id="KW-0812">Transmembrane</keyword>
<accession>A0A4D7AHD0</accession>
<evidence type="ECO:0000256" key="1">
    <source>
        <dbReference type="SAM" id="Phobius"/>
    </source>
</evidence>
<dbReference type="AlphaFoldDB" id="A0A4D7AHD0"/>
<reference evidence="3" key="1">
    <citation type="submission" date="2018-12" db="EMBL/GenBank/DDBJ databases">
        <title>Dusodibacter welbiota gen. nov., sp. nov., isolated from human faeces and emended description of the Oscillibacter genus.</title>
        <authorList>
            <person name="Le Roy T."/>
            <person name="Van der Smissen P."/>
            <person name="Delzenne N."/>
            <person name="Muccioli G."/>
            <person name="Collet J.F."/>
            <person name="Cani P.D."/>
        </authorList>
    </citation>
    <scope>NUCLEOTIDE SEQUENCE [LARGE SCALE GENOMIC DNA]</scope>
    <source>
        <strain evidence="3">J115</strain>
    </source>
</reference>
<gene>
    <name evidence="2" type="ORF">EIO64_07000</name>
</gene>
<dbReference type="RefSeq" id="WP_136891068.1">
    <property type="nucleotide sequence ID" value="NZ_CP034413.3"/>
</dbReference>
<feature type="transmembrane region" description="Helical" evidence="1">
    <location>
        <begin position="12"/>
        <end position="30"/>
    </location>
</feature>
<dbReference type="KEGG" id="obj:EIO64_07000"/>
<proteinExistence type="predicted"/>
<dbReference type="Proteomes" id="UP000298642">
    <property type="component" value="Chromosome"/>
</dbReference>
<organism evidence="2 3">
    <name type="scientific">Dysosmobacter welbionis</name>
    <dbReference type="NCBI Taxonomy" id="2093857"/>
    <lineage>
        <taxon>Bacteria</taxon>
        <taxon>Bacillati</taxon>
        <taxon>Bacillota</taxon>
        <taxon>Clostridia</taxon>
        <taxon>Eubacteriales</taxon>
        <taxon>Oscillospiraceae</taxon>
        <taxon>Dysosmobacter</taxon>
    </lineage>
</organism>